<dbReference type="Pfam" id="PF08609">
    <property type="entry name" value="Fes1"/>
    <property type="match status" value="1"/>
</dbReference>
<accession>A0A9P4JUY4</accession>
<feature type="region of interest" description="Disordered" evidence="4">
    <location>
        <begin position="1"/>
        <end position="30"/>
    </location>
</feature>
<dbReference type="EMBL" id="ML993916">
    <property type="protein sequence ID" value="KAF2203008.1"/>
    <property type="molecule type" value="Genomic_DNA"/>
</dbReference>
<dbReference type="OrthoDB" id="10250458at2759"/>
<name>A0A9P4JUY4_9PLEO</name>
<protein>
    <submittedName>
        <fullName evidence="6">Hsp70 nucleotide exchange factor FES1</fullName>
    </submittedName>
</protein>
<evidence type="ECO:0000313" key="7">
    <source>
        <dbReference type="Proteomes" id="UP000799536"/>
    </source>
</evidence>
<dbReference type="GO" id="GO:0000774">
    <property type="term" value="F:adenyl-nucleotide exchange factor activity"/>
    <property type="evidence" value="ECO:0007669"/>
    <property type="project" value="TreeGrafter"/>
</dbReference>
<evidence type="ECO:0000256" key="4">
    <source>
        <dbReference type="SAM" id="MobiDB-lite"/>
    </source>
</evidence>
<keyword evidence="7" id="KW-1185">Reference proteome</keyword>
<evidence type="ECO:0000256" key="2">
    <source>
        <dbReference type="ARBA" id="ARBA00022737"/>
    </source>
</evidence>
<evidence type="ECO:0000313" key="6">
    <source>
        <dbReference type="EMBL" id="KAF2203008.1"/>
    </source>
</evidence>
<dbReference type="GO" id="GO:0005783">
    <property type="term" value="C:endoplasmic reticulum"/>
    <property type="evidence" value="ECO:0007669"/>
    <property type="project" value="TreeGrafter"/>
</dbReference>
<dbReference type="Proteomes" id="UP000799536">
    <property type="component" value="Unassembled WGS sequence"/>
</dbReference>
<sequence length="219" mass="24500">MDPRAASNILKWGVQNSDSSRNDPAIQSQPRVELNPDDLAALMGGAVRKSEFDLMHDAMKIIESPDASLDKKKEAFEDFELYVGQIDNANNLENKHNEAEQVFWTRLLDQLKQEEADLRKYAAWCVGTAVQNNPRQQEKLLVLGAIPTLVQLATEDIDHDVRWKAVGALSSASRNFQPSLDAIVEHVPAKYKPEGKLNAADMDSVDSLIHKIRADVQKK</sequence>
<evidence type="ECO:0000256" key="3">
    <source>
        <dbReference type="ARBA" id="ARBA00024912"/>
    </source>
</evidence>
<dbReference type="PANTHER" id="PTHR19316:SF18">
    <property type="entry name" value="HSP70-BINDING PROTEIN 1"/>
    <property type="match status" value="1"/>
</dbReference>
<organism evidence="6 7">
    <name type="scientific">Delitschia confertaspora ATCC 74209</name>
    <dbReference type="NCBI Taxonomy" id="1513339"/>
    <lineage>
        <taxon>Eukaryota</taxon>
        <taxon>Fungi</taxon>
        <taxon>Dikarya</taxon>
        <taxon>Ascomycota</taxon>
        <taxon>Pezizomycotina</taxon>
        <taxon>Dothideomycetes</taxon>
        <taxon>Pleosporomycetidae</taxon>
        <taxon>Pleosporales</taxon>
        <taxon>Delitschiaceae</taxon>
        <taxon>Delitschia</taxon>
    </lineage>
</organism>
<dbReference type="InterPro" id="IPR011989">
    <property type="entry name" value="ARM-like"/>
</dbReference>
<reference evidence="6" key="1">
    <citation type="journal article" date="2020" name="Stud. Mycol.">
        <title>101 Dothideomycetes genomes: a test case for predicting lifestyles and emergence of pathogens.</title>
        <authorList>
            <person name="Haridas S."/>
            <person name="Albert R."/>
            <person name="Binder M."/>
            <person name="Bloem J."/>
            <person name="Labutti K."/>
            <person name="Salamov A."/>
            <person name="Andreopoulos B."/>
            <person name="Baker S."/>
            <person name="Barry K."/>
            <person name="Bills G."/>
            <person name="Bluhm B."/>
            <person name="Cannon C."/>
            <person name="Castanera R."/>
            <person name="Culley D."/>
            <person name="Daum C."/>
            <person name="Ezra D."/>
            <person name="Gonzalez J."/>
            <person name="Henrissat B."/>
            <person name="Kuo A."/>
            <person name="Liang C."/>
            <person name="Lipzen A."/>
            <person name="Lutzoni F."/>
            <person name="Magnuson J."/>
            <person name="Mondo S."/>
            <person name="Nolan M."/>
            <person name="Ohm R."/>
            <person name="Pangilinan J."/>
            <person name="Park H.-J."/>
            <person name="Ramirez L."/>
            <person name="Alfaro M."/>
            <person name="Sun H."/>
            <person name="Tritt A."/>
            <person name="Yoshinaga Y."/>
            <person name="Zwiers L.-H."/>
            <person name="Turgeon B."/>
            <person name="Goodwin S."/>
            <person name="Spatafora J."/>
            <person name="Crous P."/>
            <person name="Grigoriev I."/>
        </authorList>
    </citation>
    <scope>NUCLEOTIDE SEQUENCE</scope>
    <source>
        <strain evidence="6">ATCC 74209</strain>
    </source>
</reference>
<dbReference type="Pfam" id="PF13513">
    <property type="entry name" value="HEAT_EZ"/>
    <property type="match status" value="1"/>
</dbReference>
<dbReference type="PANTHER" id="PTHR19316">
    <property type="entry name" value="PROTEIN FOLDING REGULATOR"/>
    <property type="match status" value="1"/>
</dbReference>
<comment type="function">
    <text evidence="3">Functions as a nucleotide exchange factor (NEF) for Hsp70 chaperones which accelerates the release of ADP. Required for fully efficient Hsp70-mediated folding of proteins.</text>
</comment>
<evidence type="ECO:0000259" key="5">
    <source>
        <dbReference type="Pfam" id="PF08609"/>
    </source>
</evidence>
<dbReference type="InterPro" id="IPR050693">
    <property type="entry name" value="Hsp70_NEF-Inhibitors"/>
</dbReference>
<evidence type="ECO:0000256" key="1">
    <source>
        <dbReference type="ARBA" id="ARBA00011045"/>
    </source>
</evidence>
<dbReference type="SUPFAM" id="SSF48371">
    <property type="entry name" value="ARM repeat"/>
    <property type="match status" value="1"/>
</dbReference>
<comment type="similarity">
    <text evidence="1">Belongs to the FES1 family.</text>
</comment>
<keyword evidence="2" id="KW-0677">Repeat</keyword>
<dbReference type="AlphaFoldDB" id="A0A9P4JUY4"/>
<dbReference type="InterPro" id="IPR013918">
    <property type="entry name" value="Nucleotide_exch_fac_Fes1"/>
</dbReference>
<comment type="caution">
    <text evidence="6">The sequence shown here is derived from an EMBL/GenBank/DDBJ whole genome shotgun (WGS) entry which is preliminary data.</text>
</comment>
<dbReference type="InterPro" id="IPR016024">
    <property type="entry name" value="ARM-type_fold"/>
</dbReference>
<feature type="domain" description="Nucleotide exchange factor Fes1" evidence="5">
    <location>
        <begin position="8"/>
        <end position="92"/>
    </location>
</feature>
<gene>
    <name evidence="6" type="ORF">GQ43DRAFT_430248</name>
</gene>
<dbReference type="Gene3D" id="1.25.10.10">
    <property type="entry name" value="Leucine-rich Repeat Variant"/>
    <property type="match status" value="1"/>
</dbReference>
<proteinExistence type="inferred from homology"/>